<dbReference type="GO" id="GO:0035859">
    <property type="term" value="C:Seh1-associated complex"/>
    <property type="evidence" value="ECO:0007669"/>
    <property type="project" value="TreeGrafter"/>
</dbReference>
<dbReference type="Gene3D" id="2.130.10.10">
    <property type="entry name" value="YVTN repeat-like/Quinoprotein amine dehydrogenase"/>
    <property type="match status" value="2"/>
</dbReference>
<feature type="repeat" description="WD" evidence="3">
    <location>
        <begin position="186"/>
        <end position="228"/>
    </location>
</feature>
<evidence type="ECO:0000256" key="2">
    <source>
        <dbReference type="ARBA" id="ARBA00022737"/>
    </source>
</evidence>
<dbReference type="InterPro" id="IPR049567">
    <property type="entry name" value="WDR59-like"/>
</dbReference>
<dbReference type="SUPFAM" id="SSF50978">
    <property type="entry name" value="WD40 repeat-like"/>
    <property type="match status" value="1"/>
</dbReference>
<evidence type="ECO:0000256" key="3">
    <source>
        <dbReference type="PROSITE-ProRule" id="PRU00221"/>
    </source>
</evidence>
<comment type="caution">
    <text evidence="4">The sequence shown here is derived from an EMBL/GenBank/DDBJ whole genome shotgun (WGS) entry which is preliminary data.</text>
</comment>
<protein>
    <submittedName>
        <fullName evidence="4">WDR59</fullName>
    </submittedName>
</protein>
<evidence type="ECO:0000313" key="4">
    <source>
        <dbReference type="EMBL" id="KAF6026874.1"/>
    </source>
</evidence>
<dbReference type="SMART" id="SM00320">
    <property type="entry name" value="WD40"/>
    <property type="match status" value="3"/>
</dbReference>
<keyword evidence="2" id="KW-0677">Repeat</keyword>
<accession>A0A7J7JMN6</accession>
<dbReference type="PROSITE" id="PS50294">
    <property type="entry name" value="WD_REPEATS_REGION"/>
    <property type="match status" value="1"/>
</dbReference>
<dbReference type="PANTHER" id="PTHR46170">
    <property type="entry name" value="GATOR COMPLEX PROTEIN WDR59"/>
    <property type="match status" value="1"/>
</dbReference>
<dbReference type="InterPro" id="IPR036322">
    <property type="entry name" value="WD40_repeat_dom_sf"/>
</dbReference>
<evidence type="ECO:0000256" key="1">
    <source>
        <dbReference type="ARBA" id="ARBA00022574"/>
    </source>
</evidence>
<sequence length="321" mass="36359">MASNAVNFLIGNVLGEFKDSPRSVMTLDSTGDLVLLASKHVLNIVNISSPYVGDSSNLPYNSCKYPNKNVKWEVKAAQWNPHKTESSVFVITKNHVADIFVHVNGKVKLLSTLQSHTRAITDLDWSVHDSNLLLTCSSDVQLFETLQSCSSSQVKWNKLEEHIFATSHDRDIRIWDGRKTDRPIYISGHLKKIHGLDWSTHNSKLLASASEDETVKFWDYSKPAQYNNIGELKSRTNSPIWKARFTPFENSLLTIDVSTLKGKGDNSLMLWDIENLSSPEAKLTFVGYSDVVTEFQWRKSIIRKFLLSCNIMSKFNSAFIK</sequence>
<organism evidence="4 5">
    <name type="scientific">Bugula neritina</name>
    <name type="common">Brown bryozoan</name>
    <name type="synonym">Sertularia neritina</name>
    <dbReference type="NCBI Taxonomy" id="10212"/>
    <lineage>
        <taxon>Eukaryota</taxon>
        <taxon>Metazoa</taxon>
        <taxon>Spiralia</taxon>
        <taxon>Lophotrochozoa</taxon>
        <taxon>Bryozoa</taxon>
        <taxon>Gymnolaemata</taxon>
        <taxon>Cheilostomatida</taxon>
        <taxon>Flustrina</taxon>
        <taxon>Buguloidea</taxon>
        <taxon>Bugulidae</taxon>
        <taxon>Bugula</taxon>
    </lineage>
</organism>
<dbReference type="InterPro" id="IPR020472">
    <property type="entry name" value="WD40_PAC1"/>
</dbReference>
<dbReference type="InterPro" id="IPR001680">
    <property type="entry name" value="WD40_rpt"/>
</dbReference>
<dbReference type="Pfam" id="PF00400">
    <property type="entry name" value="WD40"/>
    <property type="match status" value="3"/>
</dbReference>
<dbReference type="PANTHER" id="PTHR46170:SF1">
    <property type="entry name" value="GATOR COMPLEX PROTEIN WDR59"/>
    <property type="match status" value="1"/>
</dbReference>
<keyword evidence="1 3" id="KW-0853">WD repeat</keyword>
<reference evidence="4" key="1">
    <citation type="submission" date="2020-06" db="EMBL/GenBank/DDBJ databases">
        <title>Draft genome of Bugula neritina, a colonial animal packing powerful symbionts and potential medicines.</title>
        <authorList>
            <person name="Rayko M."/>
        </authorList>
    </citation>
    <scope>NUCLEOTIDE SEQUENCE [LARGE SCALE GENOMIC DNA]</scope>
    <source>
        <strain evidence="4">Kwan_BN1</strain>
    </source>
</reference>
<dbReference type="GO" id="GO:1904263">
    <property type="term" value="P:positive regulation of TORC1 signaling"/>
    <property type="evidence" value="ECO:0007669"/>
    <property type="project" value="TreeGrafter"/>
</dbReference>
<dbReference type="Proteomes" id="UP000593567">
    <property type="component" value="Unassembled WGS sequence"/>
</dbReference>
<dbReference type="PROSITE" id="PS50082">
    <property type="entry name" value="WD_REPEATS_2"/>
    <property type="match status" value="1"/>
</dbReference>
<dbReference type="AlphaFoldDB" id="A0A7J7JMN6"/>
<dbReference type="GO" id="GO:0005774">
    <property type="term" value="C:vacuolar membrane"/>
    <property type="evidence" value="ECO:0007669"/>
    <property type="project" value="TreeGrafter"/>
</dbReference>
<keyword evidence="5" id="KW-1185">Reference proteome</keyword>
<dbReference type="PRINTS" id="PR00320">
    <property type="entry name" value="GPROTEINBRPT"/>
</dbReference>
<dbReference type="GO" id="GO:0035591">
    <property type="term" value="F:signaling adaptor activity"/>
    <property type="evidence" value="ECO:0007669"/>
    <property type="project" value="TreeGrafter"/>
</dbReference>
<gene>
    <name evidence="4" type="ORF">EB796_014814</name>
</gene>
<evidence type="ECO:0000313" key="5">
    <source>
        <dbReference type="Proteomes" id="UP000593567"/>
    </source>
</evidence>
<name>A0A7J7JMN6_BUGNE</name>
<dbReference type="InterPro" id="IPR015943">
    <property type="entry name" value="WD40/YVTN_repeat-like_dom_sf"/>
</dbReference>
<proteinExistence type="predicted"/>
<dbReference type="EMBL" id="VXIV02002191">
    <property type="protein sequence ID" value="KAF6026874.1"/>
    <property type="molecule type" value="Genomic_DNA"/>
</dbReference>
<dbReference type="GO" id="GO:0034198">
    <property type="term" value="P:cellular response to amino acid starvation"/>
    <property type="evidence" value="ECO:0007669"/>
    <property type="project" value="TreeGrafter"/>
</dbReference>
<dbReference type="OrthoDB" id="6265621at2759"/>